<comment type="similarity">
    <text evidence="1">Belongs to the UPF0065 (bug) family.</text>
</comment>
<dbReference type="AlphaFoldDB" id="A0A4V1A228"/>
<dbReference type="PANTHER" id="PTHR42928">
    <property type="entry name" value="TRICARBOXYLATE-BINDING PROTEIN"/>
    <property type="match status" value="1"/>
</dbReference>
<sequence length="340" mass="35765">MFDTHAHPGALSSFCPSRRHLLVATASLAASTAWRPTWAQGFPSRPVKTIVPFAAGGGPDLLARKTGTKLTEVLGQSVVVENIVGAGGILAAQSAARAPADGYTLILGSSTQIVQKLMQPAVKYDPLQDFAPITCTGFSPALLVVAADAPWKTVQELVAAIRARPATLNYASGGIGSAAHLIGAALEQAMQVRATHVPYKGSVDIIPSILQGTTQFAFPIASTAIPQVLDGRVRALATTSAQRLAQFPQLPTLHEALGKEELALSSWSGVWAPAGTPSEVVDVLFRAYQKVYNDPSVRADHEAAGVLVALSASPADFGHFMAQETRRYERIVKAARLSTT</sequence>
<dbReference type="InterPro" id="IPR005064">
    <property type="entry name" value="BUG"/>
</dbReference>
<evidence type="ECO:0000313" key="3">
    <source>
        <dbReference type="Proteomes" id="UP000292939"/>
    </source>
</evidence>
<dbReference type="Gene3D" id="3.40.190.10">
    <property type="entry name" value="Periplasmic binding protein-like II"/>
    <property type="match status" value="1"/>
</dbReference>
<dbReference type="PANTHER" id="PTHR42928:SF5">
    <property type="entry name" value="BLR1237 PROTEIN"/>
    <property type="match status" value="1"/>
</dbReference>
<gene>
    <name evidence="2" type="ORF">DW355_07215</name>
</gene>
<dbReference type="Proteomes" id="UP000292939">
    <property type="component" value="Chromosome"/>
</dbReference>
<dbReference type="PIRSF" id="PIRSF017082">
    <property type="entry name" value="YflP"/>
    <property type="match status" value="1"/>
</dbReference>
<dbReference type="Gene3D" id="3.40.190.150">
    <property type="entry name" value="Bordetella uptake gene, domain 1"/>
    <property type="match status" value="1"/>
</dbReference>
<evidence type="ECO:0000313" key="2">
    <source>
        <dbReference type="EMBL" id="QBK04599.1"/>
    </source>
</evidence>
<proteinExistence type="inferred from homology"/>
<protein>
    <submittedName>
        <fullName evidence="2">Tripartite tricarboxylate transporter substrate binding protein</fullName>
    </submittedName>
</protein>
<dbReference type="EMBL" id="CP031395">
    <property type="protein sequence ID" value="QBK04599.1"/>
    <property type="molecule type" value="Genomic_DNA"/>
</dbReference>
<dbReference type="SUPFAM" id="SSF53850">
    <property type="entry name" value="Periplasmic binding protein-like II"/>
    <property type="match status" value="1"/>
</dbReference>
<organism evidence="2 3">
    <name type="scientific">Hylemonella gracilis</name>
    <dbReference type="NCBI Taxonomy" id="80880"/>
    <lineage>
        <taxon>Bacteria</taxon>
        <taxon>Pseudomonadati</taxon>
        <taxon>Pseudomonadota</taxon>
        <taxon>Betaproteobacteria</taxon>
        <taxon>Burkholderiales</taxon>
        <taxon>Comamonadaceae</taxon>
        <taxon>Hylemonella</taxon>
    </lineage>
</organism>
<dbReference type="InterPro" id="IPR042100">
    <property type="entry name" value="Bug_dom1"/>
</dbReference>
<evidence type="ECO:0000256" key="1">
    <source>
        <dbReference type="ARBA" id="ARBA00006987"/>
    </source>
</evidence>
<name>A0A4V1A228_9BURK</name>
<accession>A0A4V1A228</accession>
<dbReference type="Pfam" id="PF03401">
    <property type="entry name" value="TctC"/>
    <property type="match status" value="1"/>
</dbReference>
<reference evidence="2 3" key="1">
    <citation type="submission" date="2018-07" db="EMBL/GenBank/DDBJ databases">
        <title>Exploring interactions and the metabolic potential of the ultra-small soil bacteria Hylemonella gracilis.</title>
        <authorList>
            <person name="Tyc O."/>
            <person name="Kulkarni P."/>
            <person name="Gawehns F."/>
            <person name="Hundscheid M."/>
            <person name="Zweers H."/>
            <person name="Garbeva P."/>
        </authorList>
    </citation>
    <scope>NUCLEOTIDE SEQUENCE [LARGE SCALE GENOMIC DNA]</scope>
    <source>
        <strain evidence="2 3">NS1</strain>
    </source>
</reference>
<dbReference type="OrthoDB" id="8857654at2"/>
<dbReference type="KEGG" id="hgr:DW355_07215"/>